<protein>
    <submittedName>
        <fullName evidence="1">Uncharacterized protein</fullName>
    </submittedName>
</protein>
<evidence type="ECO:0000313" key="1">
    <source>
        <dbReference type="EMBL" id="PKK91469.1"/>
    </source>
</evidence>
<comment type="caution">
    <text evidence="1">The sequence shown here is derived from an EMBL/GenBank/DDBJ whole genome shotgun (WGS) entry which is preliminary data.</text>
</comment>
<accession>A0A2N1PT00</accession>
<reference evidence="1 2" key="1">
    <citation type="journal article" date="2017" name="ISME J.">
        <title>Potential for microbial H2 and metal transformations associated with novel bacteria and archaea in deep terrestrial subsurface sediments.</title>
        <authorList>
            <person name="Hernsdorf A.W."/>
            <person name="Amano Y."/>
            <person name="Miyakawa K."/>
            <person name="Ise K."/>
            <person name="Suzuki Y."/>
            <person name="Anantharaman K."/>
            <person name="Probst A."/>
            <person name="Burstein D."/>
            <person name="Thomas B.C."/>
            <person name="Banfield J.F."/>
        </authorList>
    </citation>
    <scope>NUCLEOTIDE SEQUENCE [LARGE SCALE GENOMIC DNA]</scope>
    <source>
        <strain evidence="1">HGW-Wallbacteria-1</strain>
    </source>
</reference>
<organism evidence="1 2">
    <name type="scientific">Candidatus Wallbacteria bacterium HGW-Wallbacteria-1</name>
    <dbReference type="NCBI Taxonomy" id="2013854"/>
    <lineage>
        <taxon>Bacteria</taxon>
        <taxon>Candidatus Walliibacteriota</taxon>
    </lineage>
</organism>
<evidence type="ECO:0000313" key="2">
    <source>
        <dbReference type="Proteomes" id="UP000233256"/>
    </source>
</evidence>
<dbReference type="EMBL" id="PGXC01000003">
    <property type="protein sequence ID" value="PKK91469.1"/>
    <property type="molecule type" value="Genomic_DNA"/>
</dbReference>
<dbReference type="Proteomes" id="UP000233256">
    <property type="component" value="Unassembled WGS sequence"/>
</dbReference>
<gene>
    <name evidence="1" type="ORF">CVV64_06860</name>
</gene>
<dbReference type="AlphaFoldDB" id="A0A2N1PT00"/>
<proteinExistence type="predicted"/>
<name>A0A2N1PT00_9BACT</name>
<sequence>MAWLLLLLFFGSIVVSQYRSLRTSVLDISCSHSKKNLQKGLEIFRDENSGKVPTPLKPIDIPAIMESEALKTIPRCGGGGTFKIDENGIVYCSLHDRDTEK</sequence>